<dbReference type="Proteomes" id="UP001140096">
    <property type="component" value="Unassembled WGS sequence"/>
</dbReference>
<organism evidence="1 2">
    <name type="scientific">Coemansia furcata</name>
    <dbReference type="NCBI Taxonomy" id="417177"/>
    <lineage>
        <taxon>Eukaryota</taxon>
        <taxon>Fungi</taxon>
        <taxon>Fungi incertae sedis</taxon>
        <taxon>Zoopagomycota</taxon>
        <taxon>Kickxellomycotina</taxon>
        <taxon>Kickxellomycetes</taxon>
        <taxon>Kickxellales</taxon>
        <taxon>Kickxellaceae</taxon>
        <taxon>Coemansia</taxon>
    </lineage>
</organism>
<name>A0ACC1LM60_9FUNG</name>
<evidence type="ECO:0000313" key="2">
    <source>
        <dbReference type="Proteomes" id="UP001140096"/>
    </source>
</evidence>
<comment type="caution">
    <text evidence="1">The sequence shown here is derived from an EMBL/GenBank/DDBJ whole genome shotgun (WGS) entry which is preliminary data.</text>
</comment>
<keyword evidence="2" id="KW-1185">Reference proteome</keyword>
<accession>A0ACC1LM60</accession>
<protein>
    <submittedName>
        <fullName evidence="1">Uncharacterized protein</fullName>
    </submittedName>
</protein>
<evidence type="ECO:0000313" key="1">
    <source>
        <dbReference type="EMBL" id="KAJ2811982.1"/>
    </source>
</evidence>
<proteinExistence type="predicted"/>
<gene>
    <name evidence="1" type="ORF">H4S07_001711</name>
</gene>
<sequence>MLSVGLIGRLFSTKALYETYILEPKTRVEMRIIKASAFIRSTPDWAEQLNDKEKCQEWKTQVKDTFKLDYEEAEYVFDELEYYALLMENSAAGEELGAIDNVWITNAASNCELADEFKRNAAVLESDLAQAGTSEGVVAPLTGLRALVDPFLYPFETKESSILTKPVESPEDSLNPDLPRVKPELMREWFRAIRDFNANQRNYRTKFEKRELSQLVERKKINAHSDLYKSWLPTDFNVNEDGSVTIRSYINNLHPVRYAALYQSISKVFAKVVPLLEQVATDMAHPRDLRVEPLKPYTIGGLTLQASVEMININLTPENPTHPEGEWQAVGRTEERIFAVGLYFYDVENIAGAKLKFRDPVWREKFYNPGDYYDFIKSHDAEKFGNYHSCTYTQEVGDVDIKSGGYICYPNFYQTKVPTFELADPTRPGHMDDAYQLNTTL</sequence>
<dbReference type="EMBL" id="JANBUP010000319">
    <property type="protein sequence ID" value="KAJ2811982.1"/>
    <property type="molecule type" value="Genomic_DNA"/>
</dbReference>
<reference evidence="1" key="1">
    <citation type="submission" date="2022-07" db="EMBL/GenBank/DDBJ databases">
        <title>Phylogenomic reconstructions and comparative analyses of Kickxellomycotina fungi.</title>
        <authorList>
            <person name="Reynolds N.K."/>
            <person name="Stajich J.E."/>
            <person name="Barry K."/>
            <person name="Grigoriev I.V."/>
            <person name="Crous P."/>
            <person name="Smith M.E."/>
        </authorList>
    </citation>
    <scope>NUCLEOTIDE SEQUENCE</scope>
    <source>
        <strain evidence="1">CBS 102833</strain>
    </source>
</reference>